<evidence type="ECO:0000256" key="1">
    <source>
        <dbReference type="ARBA" id="ARBA00010641"/>
    </source>
</evidence>
<evidence type="ECO:0000256" key="2">
    <source>
        <dbReference type="ARBA" id="ARBA00023015"/>
    </source>
</evidence>
<dbReference type="InterPro" id="IPR013325">
    <property type="entry name" value="RNA_pol_sigma_r2"/>
</dbReference>
<evidence type="ECO:0000256" key="6">
    <source>
        <dbReference type="SAM" id="MobiDB-lite"/>
    </source>
</evidence>
<dbReference type="Gene3D" id="1.10.10.10">
    <property type="entry name" value="Winged helix-like DNA-binding domain superfamily/Winged helix DNA-binding domain"/>
    <property type="match status" value="1"/>
</dbReference>
<dbReference type="GO" id="GO:0016987">
    <property type="term" value="F:sigma factor activity"/>
    <property type="evidence" value="ECO:0007669"/>
    <property type="project" value="UniProtKB-KW"/>
</dbReference>
<feature type="domain" description="RNA polymerase sigma factor 70 region 4 type 2" evidence="8">
    <location>
        <begin position="109"/>
        <end position="155"/>
    </location>
</feature>
<dbReference type="NCBIfam" id="TIGR02937">
    <property type="entry name" value="sigma70-ECF"/>
    <property type="match status" value="1"/>
</dbReference>
<dbReference type="PANTHER" id="PTHR43133:SF8">
    <property type="entry name" value="RNA POLYMERASE SIGMA FACTOR HI_1459-RELATED"/>
    <property type="match status" value="1"/>
</dbReference>
<dbReference type="PANTHER" id="PTHR43133">
    <property type="entry name" value="RNA POLYMERASE ECF-TYPE SIGMA FACTO"/>
    <property type="match status" value="1"/>
</dbReference>
<dbReference type="Pfam" id="PF08281">
    <property type="entry name" value="Sigma70_r4_2"/>
    <property type="match status" value="1"/>
</dbReference>
<dbReference type="InterPro" id="IPR007627">
    <property type="entry name" value="RNA_pol_sigma70_r2"/>
</dbReference>
<dbReference type="InterPro" id="IPR008969">
    <property type="entry name" value="CarboxyPept-like_regulatory"/>
</dbReference>
<dbReference type="GO" id="GO:0006352">
    <property type="term" value="P:DNA-templated transcription initiation"/>
    <property type="evidence" value="ECO:0007669"/>
    <property type="project" value="InterPro"/>
</dbReference>
<dbReference type="CDD" id="cd06171">
    <property type="entry name" value="Sigma70_r4"/>
    <property type="match status" value="1"/>
</dbReference>
<organism evidence="9 10">
    <name type="scientific">Saltatorellus ferox</name>
    <dbReference type="NCBI Taxonomy" id="2528018"/>
    <lineage>
        <taxon>Bacteria</taxon>
        <taxon>Pseudomonadati</taxon>
        <taxon>Planctomycetota</taxon>
        <taxon>Planctomycetia</taxon>
        <taxon>Planctomycetia incertae sedis</taxon>
        <taxon>Saltatorellus</taxon>
    </lineage>
</organism>
<feature type="region of interest" description="Disordered" evidence="6">
    <location>
        <begin position="232"/>
        <end position="272"/>
    </location>
</feature>
<dbReference type="Pfam" id="PF04542">
    <property type="entry name" value="Sigma70_r2"/>
    <property type="match status" value="1"/>
</dbReference>
<evidence type="ECO:0000256" key="4">
    <source>
        <dbReference type="ARBA" id="ARBA00023125"/>
    </source>
</evidence>
<dbReference type="InterPro" id="IPR013249">
    <property type="entry name" value="RNA_pol_sigma70_r4_t2"/>
</dbReference>
<keyword evidence="4" id="KW-0238">DNA-binding</keyword>
<reference evidence="9 10" key="1">
    <citation type="submission" date="2019-02" db="EMBL/GenBank/DDBJ databases">
        <title>Deep-cultivation of Planctomycetes and their phenomic and genomic characterization uncovers novel biology.</title>
        <authorList>
            <person name="Wiegand S."/>
            <person name="Jogler M."/>
            <person name="Boedeker C."/>
            <person name="Pinto D."/>
            <person name="Vollmers J."/>
            <person name="Rivas-Marin E."/>
            <person name="Kohn T."/>
            <person name="Peeters S.H."/>
            <person name="Heuer A."/>
            <person name="Rast P."/>
            <person name="Oberbeckmann S."/>
            <person name="Bunk B."/>
            <person name="Jeske O."/>
            <person name="Meyerdierks A."/>
            <person name="Storesund J.E."/>
            <person name="Kallscheuer N."/>
            <person name="Luecker S."/>
            <person name="Lage O.M."/>
            <person name="Pohl T."/>
            <person name="Merkel B.J."/>
            <person name="Hornburger P."/>
            <person name="Mueller R.-W."/>
            <person name="Bruemmer F."/>
            <person name="Labrenz M."/>
            <person name="Spormann A.M."/>
            <person name="Op den Camp H."/>
            <person name="Overmann J."/>
            <person name="Amann R."/>
            <person name="Jetten M.S.M."/>
            <person name="Mascher T."/>
            <person name="Medema M.H."/>
            <person name="Devos D.P."/>
            <person name="Kaster A.-K."/>
            <person name="Ovreas L."/>
            <person name="Rohde M."/>
            <person name="Galperin M.Y."/>
            <person name="Jogler C."/>
        </authorList>
    </citation>
    <scope>NUCLEOTIDE SEQUENCE [LARGE SCALE GENOMIC DNA]</scope>
    <source>
        <strain evidence="9 10">Poly30</strain>
    </source>
</reference>
<keyword evidence="10" id="KW-1185">Reference proteome</keyword>
<dbReference type="SUPFAM" id="SSF88659">
    <property type="entry name" value="Sigma3 and sigma4 domains of RNA polymerase sigma factors"/>
    <property type="match status" value="1"/>
</dbReference>
<dbReference type="EMBL" id="CP036434">
    <property type="protein sequence ID" value="QDV07416.1"/>
    <property type="molecule type" value="Genomic_DNA"/>
</dbReference>
<evidence type="ECO:0000259" key="7">
    <source>
        <dbReference type="Pfam" id="PF04542"/>
    </source>
</evidence>
<evidence type="ECO:0000313" key="10">
    <source>
        <dbReference type="Proteomes" id="UP000320390"/>
    </source>
</evidence>
<accession>A0A518ETK5</accession>
<keyword evidence="2" id="KW-0805">Transcription regulation</keyword>
<name>A0A518ETK5_9BACT</name>
<protein>
    <submittedName>
        <fullName evidence="9">RNA polymerase sigma factor SigV</fullName>
    </submittedName>
</protein>
<dbReference type="OrthoDB" id="232400at2"/>
<dbReference type="SUPFAM" id="SSF88946">
    <property type="entry name" value="Sigma2 domain of RNA polymerase sigma factors"/>
    <property type="match status" value="1"/>
</dbReference>
<dbReference type="InterPro" id="IPR036388">
    <property type="entry name" value="WH-like_DNA-bd_sf"/>
</dbReference>
<dbReference type="AlphaFoldDB" id="A0A518ETK5"/>
<evidence type="ECO:0000313" key="9">
    <source>
        <dbReference type="EMBL" id="QDV07416.1"/>
    </source>
</evidence>
<evidence type="ECO:0000256" key="3">
    <source>
        <dbReference type="ARBA" id="ARBA00023082"/>
    </source>
</evidence>
<dbReference type="Gene3D" id="1.10.1740.10">
    <property type="match status" value="1"/>
</dbReference>
<gene>
    <name evidence="9" type="primary">sigV_1</name>
    <name evidence="9" type="ORF">Poly30_29400</name>
</gene>
<keyword evidence="3" id="KW-0731">Sigma factor</keyword>
<proteinExistence type="inferred from homology"/>
<feature type="domain" description="RNA polymerase sigma-70 region 2" evidence="7">
    <location>
        <begin position="10"/>
        <end position="71"/>
    </location>
</feature>
<dbReference type="InterPro" id="IPR039425">
    <property type="entry name" value="RNA_pol_sigma-70-like"/>
</dbReference>
<dbReference type="Proteomes" id="UP000320390">
    <property type="component" value="Chromosome"/>
</dbReference>
<dbReference type="GO" id="GO:0003677">
    <property type="term" value="F:DNA binding"/>
    <property type="evidence" value="ECO:0007669"/>
    <property type="project" value="UniProtKB-KW"/>
</dbReference>
<dbReference type="InterPro" id="IPR013324">
    <property type="entry name" value="RNA_pol_sigma_r3/r4-like"/>
</dbReference>
<dbReference type="SUPFAM" id="SSF49464">
    <property type="entry name" value="Carboxypeptidase regulatory domain-like"/>
    <property type="match status" value="2"/>
</dbReference>
<evidence type="ECO:0000259" key="8">
    <source>
        <dbReference type="Pfam" id="PF08281"/>
    </source>
</evidence>
<comment type="similarity">
    <text evidence="1">Belongs to the sigma-70 factor family. ECF subfamily.</text>
</comment>
<dbReference type="InterPro" id="IPR014284">
    <property type="entry name" value="RNA_pol_sigma-70_dom"/>
</dbReference>
<sequence>MTSLETELAQHARFLRALARRLVAEDADADDRVQETYLAALTARGEAPWRLRAWLASVLKHNASKAQRSDRHRSDRELMKALPETAPATSDPARAAEEIELARRLLGHVEALDEPYRSVVFLRFYEGLDPREIAEHTGVGAATVKTRLGRALALLRGRLDVEGPRGRESWLSSMVALGGLSAIQAAERARGAVSGLTKAAAWLLAAVVTAVFVIPALNPGGAEGPSAIGALGSAAPTPSSDAEAGLALASRKPGRSPVRDDEQPPSQPANRVDLRVLDAPFGALPGQGLPAAQVKVEVTVLGPREIILALTEPVASVSPAHVHEAASDHVHSSRPWRRTLKRVTDAEGRLSLSLPDGVTVSSLVVEASVTHRNAAWTRAASAPPDLALWPRELVRFPKGDLVGTVVDLDGHPIEAATVSVGYWDRETKRSLEAPSDAEGRFRIAHVPDDGWLQASRNGWLLVGATRPRRDATGKWQPAEIIMSREGFLDLEFTGQTERPLPGDFAEASLREGERATTFLLHELNRGYQADAASPAGHALFRVPSGIQLQVGYPRFLSVAHRSGTVIPRNEKSDADSPIEVAAGETLALRVPIGFHRVVRGRVLDSTGVPAPNAHVTLEPWVESEITFLSTKPVVTDEQGEFEFPFTSYDSSVTLLITAAVGREGGEGPSAAGVHRLSATHDGPLEIRLSPAAEHAISGRVMDSEGRPLKAEIHCEGRGPDGEVLRNFRRAEPDGSFTIPRLPSGLYRVTATAPELGSVTLADVPAGNPPLELIIEPTRTARLRITAADGAAPIGNMKVSIGRLPSAAAQPHAYPALQSASFLPAHAPRLWPTPGTQEAAVEFDEVGIRQTLNASEGVIEFHVEPGVLWLGLHPRGPGYAPMERLSTDLVEVREGTHELRIPMRPTAMITGRVQLNPTVSPDAGRLCAILENTAGQRFRGSPASAWVLEDLSVFPCGSRGEFGMRDVPIGDWKLSVGSRAELESGTPRFQEWIEVREGEPNRFDL</sequence>
<keyword evidence="5" id="KW-0804">Transcription</keyword>
<evidence type="ECO:0000256" key="5">
    <source>
        <dbReference type="ARBA" id="ARBA00023163"/>
    </source>
</evidence>
<dbReference type="RefSeq" id="WP_145198429.1">
    <property type="nucleotide sequence ID" value="NZ_CP036434.1"/>
</dbReference>